<name>A0ABM8HNG9_9BACT</name>
<dbReference type="Proteomes" id="UP001319827">
    <property type="component" value="Chromosome"/>
</dbReference>
<evidence type="ECO:0008006" key="3">
    <source>
        <dbReference type="Google" id="ProtNLM"/>
    </source>
</evidence>
<keyword evidence="2" id="KW-1185">Reference proteome</keyword>
<organism evidence="1 2">
    <name type="scientific">Desulfuromonas versatilis</name>
    <dbReference type="NCBI Taxonomy" id="2802975"/>
    <lineage>
        <taxon>Bacteria</taxon>
        <taxon>Pseudomonadati</taxon>
        <taxon>Thermodesulfobacteriota</taxon>
        <taxon>Desulfuromonadia</taxon>
        <taxon>Desulfuromonadales</taxon>
        <taxon>Desulfuromonadaceae</taxon>
        <taxon>Desulfuromonas</taxon>
    </lineage>
</organism>
<gene>
    <name evidence="1" type="ORF">DESUT3_14480</name>
</gene>
<proteinExistence type="predicted"/>
<dbReference type="EMBL" id="AP024355">
    <property type="protein sequence ID" value="BCR04379.1"/>
    <property type="molecule type" value="Genomic_DNA"/>
</dbReference>
<accession>A0ABM8HNG9</accession>
<reference evidence="1 2" key="1">
    <citation type="journal article" date="2016" name="C (Basel)">
        <title>Selective Growth of and Electricity Production by Marine Exoelectrogenic Bacteria in Self-Aggregated Hydrogel of Microbially Reduced Graphene Oxide.</title>
        <authorList>
            <person name="Yoshida N."/>
            <person name="Goto Y."/>
            <person name="Miyata Y."/>
        </authorList>
    </citation>
    <scope>NUCLEOTIDE SEQUENCE [LARGE SCALE GENOMIC DNA]</scope>
    <source>
        <strain evidence="1 2">NIT-T3</strain>
    </source>
</reference>
<evidence type="ECO:0000313" key="2">
    <source>
        <dbReference type="Proteomes" id="UP001319827"/>
    </source>
</evidence>
<protein>
    <recommendedName>
        <fullName evidence="3">Citrate synthase</fullName>
    </recommendedName>
</protein>
<sequence>MIALMNPGPRHPATRAAMNAGVGKTDTVHILPISLSILGGKHLGAGEIEDAMRFFRKMNKSKAEDVYNKILKERVPPNEGDWRPVPGFGSRFGDIDEMPRQFANYLKSLPGAGKSLSWGSKLADTVKPLKIGWLTTGVAAAVFSDLGFHPRDCAGLFQLLSSPGLLAHGLEMAKKPITAMPFLSDEEYKIEKTL</sequence>
<evidence type="ECO:0000313" key="1">
    <source>
        <dbReference type="EMBL" id="BCR04379.1"/>
    </source>
</evidence>
<reference evidence="1 2" key="2">
    <citation type="journal article" date="2021" name="Int. J. Syst. Evol. Microbiol.">
        <title>Isolation and Polyphasic Characterization of Desulfuromonas versatilis sp. Nov., an Electrogenic Bacteria Capable of Versatile Metabolism Isolated from a Graphene Oxide-Reducing Enrichment Culture.</title>
        <authorList>
            <person name="Xie L."/>
            <person name="Yoshida N."/>
            <person name="Ishii S."/>
            <person name="Meng L."/>
        </authorList>
    </citation>
    <scope>NUCLEOTIDE SEQUENCE [LARGE SCALE GENOMIC DNA]</scope>
    <source>
        <strain evidence="1 2">NIT-T3</strain>
    </source>
</reference>